<accession>A0A4S8P8B6</accession>
<dbReference type="RefSeq" id="WP_136531086.1">
    <property type="nucleotide sequence ID" value="NZ_STGX01000014.1"/>
</dbReference>
<keyword evidence="1" id="KW-1133">Transmembrane helix</keyword>
<gene>
    <name evidence="3" type="ORF">E9998_18015</name>
</gene>
<evidence type="ECO:0000256" key="2">
    <source>
        <dbReference type="SAM" id="SignalP"/>
    </source>
</evidence>
<evidence type="ECO:0000313" key="3">
    <source>
        <dbReference type="EMBL" id="THV26457.1"/>
    </source>
</evidence>
<dbReference type="Proteomes" id="UP000305792">
    <property type="component" value="Unassembled WGS sequence"/>
</dbReference>
<name>A0A4S8P8B6_9ACTN</name>
<dbReference type="EMBL" id="STGX01000014">
    <property type="protein sequence ID" value="THV26457.1"/>
    <property type="molecule type" value="Genomic_DNA"/>
</dbReference>
<keyword evidence="1" id="KW-0472">Membrane</keyword>
<organism evidence="3 4">
    <name type="scientific">Glycomyces paridis</name>
    <dbReference type="NCBI Taxonomy" id="2126555"/>
    <lineage>
        <taxon>Bacteria</taxon>
        <taxon>Bacillati</taxon>
        <taxon>Actinomycetota</taxon>
        <taxon>Actinomycetes</taxon>
        <taxon>Glycomycetales</taxon>
        <taxon>Glycomycetaceae</taxon>
        <taxon>Glycomyces</taxon>
    </lineage>
</organism>
<dbReference type="AlphaFoldDB" id="A0A4S8P8B6"/>
<proteinExistence type="predicted"/>
<sequence length="73" mass="7291">MTRTVRTLAVFAVAAAIFTASPSHAAAAVGGKSGPGTLHPTYLVANVCGLTSVVLGNLTLSAVPDRLPLCSAR</sequence>
<feature type="signal peptide" evidence="2">
    <location>
        <begin position="1"/>
        <end position="25"/>
    </location>
</feature>
<keyword evidence="4" id="KW-1185">Reference proteome</keyword>
<reference evidence="3 4" key="1">
    <citation type="journal article" date="2018" name="Int. J. Syst. Evol. Microbiol.">
        <title>Glycomyces paridis sp. nov., isolated from the medicinal plant Paris polyphylla.</title>
        <authorList>
            <person name="Fang X.M."/>
            <person name="Bai J.L."/>
            <person name="Su J."/>
            <person name="Zhao L.L."/>
            <person name="Liu H.Y."/>
            <person name="Ma B.P."/>
            <person name="Zhang Y.Q."/>
            <person name="Yu L.Y."/>
        </authorList>
    </citation>
    <scope>NUCLEOTIDE SEQUENCE [LARGE SCALE GENOMIC DNA]</scope>
    <source>
        <strain evidence="3 4">CPCC 204357</strain>
    </source>
</reference>
<keyword evidence="2" id="KW-0732">Signal</keyword>
<feature type="chain" id="PRO_5038405008" evidence="2">
    <location>
        <begin position="26"/>
        <end position="73"/>
    </location>
</feature>
<evidence type="ECO:0000313" key="4">
    <source>
        <dbReference type="Proteomes" id="UP000305792"/>
    </source>
</evidence>
<keyword evidence="1" id="KW-0812">Transmembrane</keyword>
<evidence type="ECO:0000256" key="1">
    <source>
        <dbReference type="SAM" id="Phobius"/>
    </source>
</evidence>
<feature type="transmembrane region" description="Helical" evidence="1">
    <location>
        <begin position="43"/>
        <end position="63"/>
    </location>
</feature>
<comment type="caution">
    <text evidence="3">The sequence shown here is derived from an EMBL/GenBank/DDBJ whole genome shotgun (WGS) entry which is preliminary data.</text>
</comment>
<protein>
    <submittedName>
        <fullName evidence="3">Uncharacterized protein</fullName>
    </submittedName>
</protein>